<accession>A0ABU9JVA9</accession>
<dbReference type="EMBL" id="JBBYAK010000001">
    <property type="protein sequence ID" value="MEL3956782.1"/>
    <property type="molecule type" value="Genomic_DNA"/>
</dbReference>
<proteinExistence type="predicted"/>
<evidence type="ECO:0000313" key="2">
    <source>
        <dbReference type="Proteomes" id="UP001459714"/>
    </source>
</evidence>
<dbReference type="RefSeq" id="WP_342019934.1">
    <property type="nucleotide sequence ID" value="NZ_JBBYAK010000001.1"/>
</dbReference>
<evidence type="ECO:0000313" key="1">
    <source>
        <dbReference type="EMBL" id="MEL3956782.1"/>
    </source>
</evidence>
<keyword evidence="2" id="KW-1185">Reference proteome</keyword>
<sequence>MIINASSVEKLEGTEYKFPVTVEPENGAKEVSSSNTNYSITVIDNIKEKLKKNTAIPIQKLGGISENIDMYKLYVSKIFSHMQKIFCIWLFFE</sequence>
<name>A0ABU9JVA9_9BACI</name>
<comment type="caution">
    <text evidence="1">The sequence shown here is derived from an EMBL/GenBank/DDBJ whole genome shotgun (WGS) entry which is preliminary data.</text>
</comment>
<organism evidence="1 2">
    <name type="scientific">Caldifermentibacillus hisashii</name>
    <dbReference type="NCBI Taxonomy" id="996558"/>
    <lineage>
        <taxon>Bacteria</taxon>
        <taxon>Bacillati</taxon>
        <taxon>Bacillota</taxon>
        <taxon>Bacilli</taxon>
        <taxon>Bacillales</taxon>
        <taxon>Bacillaceae</taxon>
        <taxon>Caldifermentibacillus</taxon>
    </lineage>
</organism>
<reference evidence="1 2" key="1">
    <citation type="submission" date="2024-03" db="EMBL/GenBank/DDBJ databases">
        <title>Bacilli Hybrid Assemblies.</title>
        <authorList>
            <person name="Kovac J."/>
        </authorList>
    </citation>
    <scope>NUCLEOTIDE SEQUENCE [LARGE SCALE GENOMIC DNA]</scope>
    <source>
        <strain evidence="1 2">FSL M8-0022</strain>
    </source>
</reference>
<gene>
    <name evidence="1" type="ORF">NST17_06180</name>
</gene>
<dbReference type="Proteomes" id="UP001459714">
    <property type="component" value="Unassembled WGS sequence"/>
</dbReference>
<protein>
    <submittedName>
        <fullName evidence="1">Uncharacterized protein</fullName>
    </submittedName>
</protein>